<evidence type="ECO:0000256" key="1">
    <source>
        <dbReference type="ARBA" id="ARBA00023054"/>
    </source>
</evidence>
<dbReference type="Pfam" id="PF06625">
    <property type="entry name" value="DUF1151"/>
    <property type="match status" value="1"/>
</dbReference>
<evidence type="ECO:0000313" key="3">
    <source>
        <dbReference type="Proteomes" id="UP000479000"/>
    </source>
</evidence>
<name>A0A6H5GQH7_9HEMI</name>
<proteinExistence type="predicted"/>
<gene>
    <name evidence="2" type="ORF">NTEN_LOCUS10138</name>
</gene>
<evidence type="ECO:0000313" key="2">
    <source>
        <dbReference type="EMBL" id="CAB0004661.1"/>
    </source>
</evidence>
<reference evidence="2 3" key="1">
    <citation type="submission" date="2020-02" db="EMBL/GenBank/DDBJ databases">
        <authorList>
            <person name="Ferguson B K."/>
        </authorList>
    </citation>
    <scope>NUCLEOTIDE SEQUENCE [LARGE SCALE GENOMIC DNA]</scope>
</reference>
<dbReference type="AlphaFoldDB" id="A0A6H5GQH7"/>
<organism evidence="2 3">
    <name type="scientific">Nesidiocoris tenuis</name>
    <dbReference type="NCBI Taxonomy" id="355587"/>
    <lineage>
        <taxon>Eukaryota</taxon>
        <taxon>Metazoa</taxon>
        <taxon>Ecdysozoa</taxon>
        <taxon>Arthropoda</taxon>
        <taxon>Hexapoda</taxon>
        <taxon>Insecta</taxon>
        <taxon>Pterygota</taxon>
        <taxon>Neoptera</taxon>
        <taxon>Paraneoptera</taxon>
        <taxon>Hemiptera</taxon>
        <taxon>Heteroptera</taxon>
        <taxon>Panheteroptera</taxon>
        <taxon>Cimicomorpha</taxon>
        <taxon>Miridae</taxon>
        <taxon>Dicyphina</taxon>
        <taxon>Nesidiocoris</taxon>
    </lineage>
</organism>
<dbReference type="EMBL" id="CADCXU010015126">
    <property type="protein sequence ID" value="CAB0004661.1"/>
    <property type="molecule type" value="Genomic_DNA"/>
</dbReference>
<dbReference type="PANTHER" id="PTHR16768">
    <property type="entry name" value="DOWN REGULATED IN RENAL CARCINOMA 1/TU3A"/>
    <property type="match status" value="1"/>
</dbReference>
<sequence length="179" mass="20713">MFVSARPNTLFNRNLDNAQYFRDICIFSFFFLFVSEDDNNRDSHVVGGGAEEANMTGVTGDGGANGDGGLIVPKKLQNPVSESTERQRLHRELMLNQKLGKNVLNQKSELQRAMEKYKDNQFKKELEQQRQENMTPLERVIEQRAKRLEIVSLLKENLVKQYSFLSESILIRPFHYLDN</sequence>
<accession>A0A6H5GQH7</accession>
<keyword evidence="3" id="KW-1185">Reference proteome</keyword>
<dbReference type="OrthoDB" id="5963205at2759"/>
<protein>
    <submittedName>
        <fullName evidence="2">Uncharacterized protein</fullName>
    </submittedName>
</protein>
<dbReference type="Proteomes" id="UP000479000">
    <property type="component" value="Unassembled WGS sequence"/>
</dbReference>
<dbReference type="PANTHER" id="PTHR16768:SF5">
    <property type="entry name" value="FI14214P"/>
    <property type="match status" value="1"/>
</dbReference>
<keyword evidence="1" id="KW-0175">Coiled coil</keyword>
<dbReference type="InterPro" id="IPR009533">
    <property type="entry name" value="FAM107"/>
</dbReference>